<dbReference type="RefSeq" id="WP_190195023.1">
    <property type="nucleotide sequence ID" value="NZ_BMVU01000095.1"/>
</dbReference>
<organism evidence="3 4">
    <name type="scientific">Streptomyces minutiscleroticus</name>
    <dbReference type="NCBI Taxonomy" id="68238"/>
    <lineage>
        <taxon>Bacteria</taxon>
        <taxon>Bacillati</taxon>
        <taxon>Actinomycetota</taxon>
        <taxon>Actinomycetes</taxon>
        <taxon>Kitasatosporales</taxon>
        <taxon>Streptomycetaceae</taxon>
        <taxon>Streptomyces</taxon>
    </lineage>
</organism>
<dbReference type="Proteomes" id="UP000619244">
    <property type="component" value="Unassembled WGS sequence"/>
</dbReference>
<dbReference type="InterPro" id="IPR012337">
    <property type="entry name" value="RNaseH-like_sf"/>
</dbReference>
<dbReference type="SUPFAM" id="SSF53098">
    <property type="entry name" value="Ribonuclease H-like"/>
    <property type="match status" value="1"/>
</dbReference>
<evidence type="ECO:0000313" key="4">
    <source>
        <dbReference type="Proteomes" id="UP000619244"/>
    </source>
</evidence>
<protein>
    <recommendedName>
        <fullName evidence="2">Transposase IS701-like DDE domain-containing protein</fullName>
    </recommendedName>
</protein>
<evidence type="ECO:0000313" key="3">
    <source>
        <dbReference type="EMBL" id="GGY14444.1"/>
    </source>
</evidence>
<accession>A0A918UA07</accession>
<dbReference type="NCBIfam" id="NF033540">
    <property type="entry name" value="transpos_IS701"/>
    <property type="match status" value="1"/>
</dbReference>
<comment type="caution">
    <text evidence="3">The sequence shown here is derived from an EMBL/GenBank/DDBJ whole genome shotgun (WGS) entry which is preliminary data.</text>
</comment>
<reference evidence="3" key="2">
    <citation type="submission" date="2020-09" db="EMBL/GenBank/DDBJ databases">
        <authorList>
            <person name="Sun Q."/>
            <person name="Ohkuma M."/>
        </authorList>
    </citation>
    <scope>NUCLEOTIDE SEQUENCE</scope>
    <source>
        <strain evidence="3">JCM 4790</strain>
    </source>
</reference>
<name>A0A918UA07_9ACTN</name>
<gene>
    <name evidence="3" type="ORF">GCM10010358_78230</name>
</gene>
<dbReference type="AlphaFoldDB" id="A0A918UA07"/>
<dbReference type="InterPro" id="IPR038721">
    <property type="entry name" value="IS701-like_DDE_dom"/>
</dbReference>
<dbReference type="PANTHER" id="PTHR33627:SF1">
    <property type="entry name" value="TRANSPOSASE"/>
    <property type="match status" value="1"/>
</dbReference>
<reference evidence="3" key="1">
    <citation type="journal article" date="2014" name="Int. J. Syst. Evol. Microbiol.">
        <title>Complete genome sequence of Corynebacterium casei LMG S-19264T (=DSM 44701T), isolated from a smear-ripened cheese.</title>
        <authorList>
            <consortium name="US DOE Joint Genome Institute (JGI-PGF)"/>
            <person name="Walter F."/>
            <person name="Albersmeier A."/>
            <person name="Kalinowski J."/>
            <person name="Ruckert C."/>
        </authorList>
    </citation>
    <scope>NUCLEOTIDE SEQUENCE</scope>
    <source>
        <strain evidence="3">JCM 4790</strain>
    </source>
</reference>
<dbReference type="PANTHER" id="PTHR33627">
    <property type="entry name" value="TRANSPOSASE"/>
    <property type="match status" value="1"/>
</dbReference>
<evidence type="ECO:0000259" key="2">
    <source>
        <dbReference type="Pfam" id="PF13546"/>
    </source>
</evidence>
<feature type="compositionally biased region" description="Low complexity" evidence="1">
    <location>
        <begin position="247"/>
        <end position="257"/>
    </location>
</feature>
<keyword evidence="4" id="KW-1185">Reference proteome</keyword>
<sequence>MLDVPPVVTDRERADGWSDRLEDVLLEAGSVFPRADLRRRAAACIRGLLGPLSRKNGWQLAEYAGDARPDGRQHLLDRSRWDVDELRDVVRRYVIAGLDDGGCGAGPAGAGVLVVDETGFAKKGHASAGAARQFTGSLSGVFPCQVGVMAAWATGAGQALIDRELYLPQEWTRDRARCRAAHVPDGVGFAAKPRQAEQMIDRILPDLPQGQVWVAADEVYGRDGAFRAFLESRELPYAAGGAGQPDGVAAAGPAAHRPAGRARRPGGGLGGAARRTLPARQPQPAAVGTTRPRPGHEGR</sequence>
<feature type="domain" description="Transposase IS701-like DDE" evidence="2">
    <location>
        <begin position="31"/>
        <end position="285"/>
    </location>
</feature>
<dbReference type="EMBL" id="BMVU01000095">
    <property type="protein sequence ID" value="GGY14444.1"/>
    <property type="molecule type" value="Genomic_DNA"/>
</dbReference>
<dbReference type="Pfam" id="PF13546">
    <property type="entry name" value="DDE_5"/>
    <property type="match status" value="1"/>
</dbReference>
<dbReference type="InterPro" id="IPR039365">
    <property type="entry name" value="IS701-like"/>
</dbReference>
<feature type="region of interest" description="Disordered" evidence="1">
    <location>
        <begin position="247"/>
        <end position="299"/>
    </location>
</feature>
<evidence type="ECO:0000256" key="1">
    <source>
        <dbReference type="SAM" id="MobiDB-lite"/>
    </source>
</evidence>
<proteinExistence type="predicted"/>